<proteinExistence type="predicted"/>
<accession>A0A0D1YHK6</accession>
<evidence type="ECO:0000313" key="2">
    <source>
        <dbReference type="EMBL" id="KIW00337.1"/>
    </source>
</evidence>
<dbReference type="GeneID" id="27316023"/>
<name>A0A0D1YHK6_9PEZI</name>
<evidence type="ECO:0000313" key="3">
    <source>
        <dbReference type="Proteomes" id="UP000053259"/>
    </source>
</evidence>
<dbReference type="EMBL" id="KN847564">
    <property type="protein sequence ID" value="KIW00337.1"/>
    <property type="molecule type" value="Genomic_DNA"/>
</dbReference>
<feature type="region of interest" description="Disordered" evidence="1">
    <location>
        <begin position="27"/>
        <end position="53"/>
    </location>
</feature>
<feature type="compositionally biased region" description="Basic and acidic residues" evidence="1">
    <location>
        <begin position="400"/>
        <end position="412"/>
    </location>
</feature>
<dbReference type="AlphaFoldDB" id="A0A0D1YHK6"/>
<dbReference type="RefSeq" id="XP_016210206.1">
    <property type="nucleotide sequence ID" value="XM_016361900.1"/>
</dbReference>
<reference evidence="2 3" key="1">
    <citation type="submission" date="2015-01" db="EMBL/GenBank/DDBJ databases">
        <title>The Genome Sequence of Ochroconis gallopava CBS43764.</title>
        <authorList>
            <consortium name="The Broad Institute Genomics Platform"/>
            <person name="Cuomo C."/>
            <person name="de Hoog S."/>
            <person name="Gorbushina A."/>
            <person name="Stielow B."/>
            <person name="Teixiera M."/>
            <person name="Abouelleil A."/>
            <person name="Chapman S.B."/>
            <person name="Priest M."/>
            <person name="Young S.K."/>
            <person name="Wortman J."/>
            <person name="Nusbaum C."/>
            <person name="Birren B."/>
        </authorList>
    </citation>
    <scope>NUCLEOTIDE SEQUENCE [LARGE SCALE GENOMIC DNA]</scope>
    <source>
        <strain evidence="2 3">CBS 43764</strain>
    </source>
</reference>
<dbReference type="Proteomes" id="UP000053259">
    <property type="component" value="Unassembled WGS sequence"/>
</dbReference>
<dbReference type="OrthoDB" id="3945308at2759"/>
<keyword evidence="3" id="KW-1185">Reference proteome</keyword>
<feature type="region of interest" description="Disordered" evidence="1">
    <location>
        <begin position="400"/>
        <end position="421"/>
    </location>
</feature>
<evidence type="ECO:0000256" key="1">
    <source>
        <dbReference type="SAM" id="MobiDB-lite"/>
    </source>
</evidence>
<protein>
    <submittedName>
        <fullName evidence="2">Uncharacterized protein</fullName>
    </submittedName>
</protein>
<feature type="compositionally biased region" description="Basic residues" evidence="1">
    <location>
        <begin position="266"/>
        <end position="279"/>
    </location>
</feature>
<dbReference type="STRING" id="253628.A0A0D1YHK6"/>
<dbReference type="HOGENOM" id="CLU_469461_0_0_1"/>
<feature type="compositionally biased region" description="Basic and acidic residues" evidence="1">
    <location>
        <begin position="280"/>
        <end position="289"/>
    </location>
</feature>
<gene>
    <name evidence="2" type="ORF">PV09_08050</name>
</gene>
<sequence length="581" mass="65678">MDISSGSISRGKSFLPAETDHTVTRAHAESNDMCSEPIHGDSATDVDEECGKPSSIPVEIDAHLETEIIEEDAGTWQATCQSIPANTRLPLRDDLSQLPYSLAIATDSVEYCTTKDISHIPQATVLSTEIAPDFHASVATMESNDCKLPVCGASADYERHRTVNIADINDTHQNETLGPSREPSPTFYEFQIDHDERAQTISYDRPSSENQYFEQREVTEAFDEYQRSVEDGVESIGSCSEPSVRRSLRARHPLEQVQTPQELNKRRASKDKRKVHQKRTKTEDSPKTQRLTLLKEMEDVDQDIINPQDIYQQFLDRSSGVDEDAVRILVRLFYAIASPQAFDQLKDVCTLIRTEGEVVILQKTDTAAQTINALNALDTAATVHSILRRFHLVRLLEHRTERERQHESEKPQRRAKKSKLPRMKGLRTYQNSSSLALADLMAEAYPHLDKPARIRDAAGTEYGKRHSSLKHMLVAGRNWHALQQAFPLGILALIPTGRECGIQNSDIERLHASVFDGFLDILTELRGDFIREVSTTVSLHLTDILFRRDLQWKYRFETVDAQTLRSHRLDAPVLVELCGTD</sequence>
<organism evidence="2 3">
    <name type="scientific">Verruconis gallopava</name>
    <dbReference type="NCBI Taxonomy" id="253628"/>
    <lineage>
        <taxon>Eukaryota</taxon>
        <taxon>Fungi</taxon>
        <taxon>Dikarya</taxon>
        <taxon>Ascomycota</taxon>
        <taxon>Pezizomycotina</taxon>
        <taxon>Dothideomycetes</taxon>
        <taxon>Pleosporomycetidae</taxon>
        <taxon>Venturiales</taxon>
        <taxon>Sympoventuriaceae</taxon>
        <taxon>Verruconis</taxon>
    </lineage>
</organism>
<dbReference type="InParanoid" id="A0A0D1YHK6"/>
<dbReference type="VEuPathDB" id="FungiDB:PV09_08050"/>
<feature type="region of interest" description="Disordered" evidence="1">
    <location>
        <begin position="233"/>
        <end position="289"/>
    </location>
</feature>